<keyword evidence="2" id="KW-1185">Reference proteome</keyword>
<organism evidence="1 2">
    <name type="scientific">Arsenicicoccus cauae</name>
    <dbReference type="NCBI Taxonomy" id="2663847"/>
    <lineage>
        <taxon>Bacteria</taxon>
        <taxon>Bacillati</taxon>
        <taxon>Actinomycetota</taxon>
        <taxon>Actinomycetes</taxon>
        <taxon>Micrococcales</taxon>
        <taxon>Intrasporangiaceae</taxon>
        <taxon>Arsenicicoccus</taxon>
    </lineage>
</organism>
<sequence length="428" mass="45629">MTSPRPRARWWPVVLGFVLAASLLAVAVLGWGRLTATDLGAATPAGRSTTTALAGVQELLDRRVAAARSGDASAWLADLDPSATSMLDRQRALFRSLRALKVEGLTLRAERFLPGPAVRADGTVGDGTARVDAVGAWTLPGVDARPAPFAVELTVRRQGAGWVLVDDTAVGTVRQAFDLPGLQVRRTAAGVVAGNASAAHLDEVAADLAGARAQVERAWGRLAHLPAVVVPRTEAEFASLTRRTGQDTSQVAAVTYGMLEEGSTARGDRVVVNPRAWSQSTRQGRRIVLAHELTHLAVRGSTTHPVPQWLSEGYAVHRSYAGLQVDPRQAAPELLDAVARGRLPTSLPADARFEGAASGTAYDEAWLLVDWLARTYGEETLRRVYREAGAGGSVEEALGRIGLSETDLLVRWQQELRRLAGAPQEPVP</sequence>
<reference evidence="1 2" key="1">
    <citation type="submission" date="2019-11" db="EMBL/GenBank/DDBJ databases">
        <title>Whole genome sequencing identifies a novel species of the genus Arsenicicoccus isolated from human blood.</title>
        <authorList>
            <person name="Jeong J.H."/>
            <person name="Kweon O.J."/>
            <person name="Kim H.R."/>
            <person name="Kim T.-H."/>
            <person name="Ha S.-M."/>
            <person name="Lee M.-K."/>
        </authorList>
    </citation>
    <scope>NUCLEOTIDE SEQUENCE [LARGE SCALE GENOMIC DNA]</scope>
    <source>
        <strain evidence="1 2">MKL-02</strain>
    </source>
</reference>
<evidence type="ECO:0000313" key="2">
    <source>
        <dbReference type="Proteomes" id="UP000431092"/>
    </source>
</evidence>
<evidence type="ECO:0008006" key="3">
    <source>
        <dbReference type="Google" id="ProtNLM"/>
    </source>
</evidence>
<comment type="caution">
    <text evidence="1">The sequence shown here is derived from an EMBL/GenBank/DDBJ whole genome shotgun (WGS) entry which is preliminary data.</text>
</comment>
<evidence type="ECO:0000313" key="1">
    <source>
        <dbReference type="EMBL" id="MTB72870.1"/>
    </source>
</evidence>
<name>A0A6I3ISI6_9MICO</name>
<protein>
    <recommendedName>
        <fullName evidence="3">Peptidase MA-like domain-containing protein</fullName>
    </recommendedName>
</protein>
<dbReference type="Proteomes" id="UP000431092">
    <property type="component" value="Unassembled WGS sequence"/>
</dbReference>
<proteinExistence type="predicted"/>
<accession>A0A6I3ISI6</accession>
<dbReference type="RefSeq" id="WP_154594121.1">
    <property type="nucleotide sequence ID" value="NZ_CP171001.1"/>
</dbReference>
<gene>
    <name evidence="1" type="ORF">GGG17_13025</name>
</gene>
<dbReference type="AlphaFoldDB" id="A0A6I3ISI6"/>
<dbReference type="EMBL" id="WLVL01000040">
    <property type="protein sequence ID" value="MTB72870.1"/>
    <property type="molecule type" value="Genomic_DNA"/>
</dbReference>